<evidence type="ECO:0000313" key="2">
    <source>
        <dbReference type="EMBL" id="ORY49208.1"/>
    </source>
</evidence>
<feature type="signal peptide" evidence="1">
    <location>
        <begin position="1"/>
        <end position="19"/>
    </location>
</feature>
<feature type="chain" id="PRO_5012305171" description="Extracellular membrane protein CFEM domain-containing protein" evidence="1">
    <location>
        <begin position="20"/>
        <end position="245"/>
    </location>
</feature>
<name>A0A1Y2CQ99_9FUNG</name>
<protein>
    <recommendedName>
        <fullName evidence="4">Extracellular membrane protein CFEM domain-containing protein</fullName>
    </recommendedName>
</protein>
<dbReference type="EMBL" id="MCOG01000100">
    <property type="protein sequence ID" value="ORY49208.1"/>
    <property type="molecule type" value="Genomic_DNA"/>
</dbReference>
<dbReference type="AlphaFoldDB" id="A0A1Y2CQ99"/>
<sequence length="245" mass="26319">MKIFTYGCVLALAVTNALALSISCMLENAKYGTCVPEIKKTPDITSPDSMSDFCNSLKSEGCKSFVADAGVTSTKCDINDDSDKELATLIYTARIGYLAYCVTDAQGSPCPLTDYLLNQTSALNGESSLTSPTPEDLKIFIEDCKKEECNARLISLMELAKAYNTAKGNDASKVIPSEMDTIILNYKNKRCDDLLNNNTNNVAASNNATVIDANANPDDNESGAVKSKAIVSTISIIILLAILFF</sequence>
<reference evidence="2 3" key="1">
    <citation type="submission" date="2016-08" db="EMBL/GenBank/DDBJ databases">
        <title>A Parts List for Fungal Cellulosomes Revealed by Comparative Genomics.</title>
        <authorList>
            <consortium name="DOE Joint Genome Institute"/>
            <person name="Haitjema C.H."/>
            <person name="Gilmore S.P."/>
            <person name="Henske J.K."/>
            <person name="Solomon K.V."/>
            <person name="De Groot R."/>
            <person name="Kuo A."/>
            <person name="Mondo S.J."/>
            <person name="Salamov A.A."/>
            <person name="Labutti K."/>
            <person name="Zhao Z."/>
            <person name="Chiniquy J."/>
            <person name="Barry K."/>
            <person name="Brewer H.M."/>
            <person name="Purvine S.O."/>
            <person name="Wright A.T."/>
            <person name="Boxma B."/>
            <person name="Van Alen T."/>
            <person name="Hackstein J.H."/>
            <person name="Baker S.E."/>
            <person name="Grigoriev I.V."/>
            <person name="O'Malley M.A."/>
        </authorList>
    </citation>
    <scope>NUCLEOTIDE SEQUENCE [LARGE SCALE GENOMIC DNA]</scope>
    <source>
        <strain evidence="2 3">G1</strain>
    </source>
</reference>
<evidence type="ECO:0000256" key="1">
    <source>
        <dbReference type="SAM" id="SignalP"/>
    </source>
</evidence>
<keyword evidence="1" id="KW-0732">Signal</keyword>
<comment type="caution">
    <text evidence="2">The sequence shown here is derived from an EMBL/GenBank/DDBJ whole genome shotgun (WGS) entry which is preliminary data.</text>
</comment>
<keyword evidence="3" id="KW-1185">Reference proteome</keyword>
<evidence type="ECO:0008006" key="4">
    <source>
        <dbReference type="Google" id="ProtNLM"/>
    </source>
</evidence>
<dbReference type="Proteomes" id="UP000193920">
    <property type="component" value="Unassembled WGS sequence"/>
</dbReference>
<gene>
    <name evidence="2" type="ORF">LY90DRAFT_703046</name>
</gene>
<dbReference type="PROSITE" id="PS51257">
    <property type="entry name" value="PROKAR_LIPOPROTEIN"/>
    <property type="match status" value="1"/>
</dbReference>
<dbReference type="OrthoDB" id="10559921at2759"/>
<organism evidence="2 3">
    <name type="scientific">Neocallimastix californiae</name>
    <dbReference type="NCBI Taxonomy" id="1754190"/>
    <lineage>
        <taxon>Eukaryota</taxon>
        <taxon>Fungi</taxon>
        <taxon>Fungi incertae sedis</taxon>
        <taxon>Chytridiomycota</taxon>
        <taxon>Chytridiomycota incertae sedis</taxon>
        <taxon>Neocallimastigomycetes</taxon>
        <taxon>Neocallimastigales</taxon>
        <taxon>Neocallimastigaceae</taxon>
        <taxon>Neocallimastix</taxon>
    </lineage>
</organism>
<proteinExistence type="predicted"/>
<evidence type="ECO:0000313" key="3">
    <source>
        <dbReference type="Proteomes" id="UP000193920"/>
    </source>
</evidence>
<accession>A0A1Y2CQ99</accession>